<reference evidence="2" key="1">
    <citation type="submission" date="2018-06" db="EMBL/GenBank/DDBJ databases">
        <authorList>
            <person name="Zhirakovskaya E."/>
        </authorList>
    </citation>
    <scope>NUCLEOTIDE SEQUENCE</scope>
</reference>
<dbReference type="InterPro" id="IPR002634">
    <property type="entry name" value="BolA"/>
</dbReference>
<evidence type="ECO:0000313" key="2">
    <source>
        <dbReference type="EMBL" id="VAX37327.1"/>
    </source>
</evidence>
<dbReference type="PANTHER" id="PTHR46229:SF2">
    <property type="entry name" value="BOLA-LIKE PROTEIN 1"/>
    <property type="match status" value="1"/>
</dbReference>
<dbReference type="Pfam" id="PF01722">
    <property type="entry name" value="BolA"/>
    <property type="match status" value="1"/>
</dbReference>
<dbReference type="InterPro" id="IPR050961">
    <property type="entry name" value="BolA/IbaG_stress_morph_reg"/>
</dbReference>
<sequence length="86" mass="9783">MTLEEIKQIIEKGVPNSTAHVLDPRMDGQHLEALVISPVFEGMMLVKQHQMVMKALKEAFTTGVHAMGVKTFTQKKWDEVKTQYNI</sequence>
<dbReference type="InterPro" id="IPR036065">
    <property type="entry name" value="BolA-like_sf"/>
</dbReference>
<proteinExistence type="inferred from homology"/>
<dbReference type="AlphaFoldDB" id="A0A3B1E4A1"/>
<dbReference type="PANTHER" id="PTHR46229">
    <property type="entry name" value="BOLA TRANSCRIPTION REGULATOR"/>
    <property type="match status" value="1"/>
</dbReference>
<dbReference type="EMBL" id="UOGJ01000126">
    <property type="protein sequence ID" value="VAX37327.1"/>
    <property type="molecule type" value="Genomic_DNA"/>
</dbReference>
<gene>
    <name evidence="2" type="ORF">MNBD_UNCLBAC01-1391</name>
</gene>
<evidence type="ECO:0000256" key="1">
    <source>
        <dbReference type="ARBA" id="ARBA00005578"/>
    </source>
</evidence>
<dbReference type="PIRSF" id="PIRSF003113">
    <property type="entry name" value="BolA"/>
    <property type="match status" value="1"/>
</dbReference>
<accession>A0A3B1E4A1</accession>
<dbReference type="Gene3D" id="3.30.300.90">
    <property type="entry name" value="BolA-like"/>
    <property type="match status" value="1"/>
</dbReference>
<comment type="similarity">
    <text evidence="1">Belongs to the BolA/IbaG family.</text>
</comment>
<evidence type="ECO:0008006" key="3">
    <source>
        <dbReference type="Google" id="ProtNLM"/>
    </source>
</evidence>
<organism evidence="2">
    <name type="scientific">hydrothermal vent metagenome</name>
    <dbReference type="NCBI Taxonomy" id="652676"/>
    <lineage>
        <taxon>unclassified sequences</taxon>
        <taxon>metagenomes</taxon>
        <taxon>ecological metagenomes</taxon>
    </lineage>
</organism>
<name>A0A3B1E4A1_9ZZZZ</name>
<protein>
    <recommendedName>
        <fullName evidence="3">YrbA protein</fullName>
    </recommendedName>
</protein>
<dbReference type="SUPFAM" id="SSF82657">
    <property type="entry name" value="BolA-like"/>
    <property type="match status" value="1"/>
</dbReference>